<evidence type="ECO:0000313" key="2">
    <source>
        <dbReference type="Proteomes" id="UP000237105"/>
    </source>
</evidence>
<evidence type="ECO:0000313" key="1">
    <source>
        <dbReference type="EMBL" id="PON50019.1"/>
    </source>
</evidence>
<comment type="caution">
    <text evidence="1">The sequence shown here is derived from an EMBL/GenBank/DDBJ whole genome shotgun (WGS) entry which is preliminary data.</text>
</comment>
<gene>
    <name evidence="1" type="ORF">PanWU01x14_226560</name>
</gene>
<reference evidence="2" key="1">
    <citation type="submission" date="2016-06" db="EMBL/GenBank/DDBJ databases">
        <title>Parallel loss of symbiosis genes in relatives of nitrogen-fixing non-legume Parasponia.</title>
        <authorList>
            <person name="Van Velzen R."/>
            <person name="Holmer R."/>
            <person name="Bu F."/>
            <person name="Rutten L."/>
            <person name="Van Zeijl A."/>
            <person name="Liu W."/>
            <person name="Santuari L."/>
            <person name="Cao Q."/>
            <person name="Sharma T."/>
            <person name="Shen D."/>
            <person name="Roswanjaya Y."/>
            <person name="Wardhani T."/>
            <person name="Kalhor M.S."/>
            <person name="Jansen J."/>
            <person name="Van den Hoogen J."/>
            <person name="Gungor B."/>
            <person name="Hartog M."/>
            <person name="Hontelez J."/>
            <person name="Verver J."/>
            <person name="Yang W.-C."/>
            <person name="Schijlen E."/>
            <person name="Repin R."/>
            <person name="Schilthuizen M."/>
            <person name="Schranz E."/>
            <person name="Heidstra R."/>
            <person name="Miyata K."/>
            <person name="Fedorova E."/>
            <person name="Kohlen W."/>
            <person name="Bisseling T."/>
            <person name="Smit S."/>
            <person name="Geurts R."/>
        </authorList>
    </citation>
    <scope>NUCLEOTIDE SEQUENCE [LARGE SCALE GENOMIC DNA]</scope>
    <source>
        <strain evidence="2">cv. WU1-14</strain>
    </source>
</reference>
<proteinExistence type="predicted"/>
<protein>
    <submittedName>
        <fullName evidence="1">Uncharacterized protein</fullName>
    </submittedName>
</protein>
<keyword evidence="2" id="KW-1185">Reference proteome</keyword>
<name>A0A2P5BMJ4_PARAD</name>
<accession>A0A2P5BMJ4</accession>
<dbReference type="Proteomes" id="UP000237105">
    <property type="component" value="Unassembled WGS sequence"/>
</dbReference>
<dbReference type="EMBL" id="JXTB01000251">
    <property type="protein sequence ID" value="PON50019.1"/>
    <property type="molecule type" value="Genomic_DNA"/>
</dbReference>
<dbReference type="AlphaFoldDB" id="A0A2P5BMJ4"/>
<organism evidence="1 2">
    <name type="scientific">Parasponia andersonii</name>
    <name type="common">Sponia andersonii</name>
    <dbReference type="NCBI Taxonomy" id="3476"/>
    <lineage>
        <taxon>Eukaryota</taxon>
        <taxon>Viridiplantae</taxon>
        <taxon>Streptophyta</taxon>
        <taxon>Embryophyta</taxon>
        <taxon>Tracheophyta</taxon>
        <taxon>Spermatophyta</taxon>
        <taxon>Magnoliopsida</taxon>
        <taxon>eudicotyledons</taxon>
        <taxon>Gunneridae</taxon>
        <taxon>Pentapetalae</taxon>
        <taxon>rosids</taxon>
        <taxon>fabids</taxon>
        <taxon>Rosales</taxon>
        <taxon>Cannabaceae</taxon>
        <taxon>Parasponia</taxon>
    </lineage>
</organism>
<sequence>MKLRDSIITLHLIVILRESTDINIVAIPHLPLSLWIAFSLCKCSTPVGHCVGAIGPPALVLVPLPPHHTSSFPLPPLHFLVNTNYAGLFPTDLISLLST</sequence>